<dbReference type="GO" id="GO:0016757">
    <property type="term" value="F:glycosyltransferase activity"/>
    <property type="evidence" value="ECO:0007669"/>
    <property type="project" value="InterPro"/>
</dbReference>
<dbReference type="PANTHER" id="PTHR12526:SF628">
    <property type="entry name" value="MANNOSYLGLUCOSYLGLYCERATE SYNTHASE"/>
    <property type="match status" value="1"/>
</dbReference>
<dbReference type="RefSeq" id="WP_153123797.1">
    <property type="nucleotide sequence ID" value="NZ_VZCB01000063.1"/>
</dbReference>
<evidence type="ECO:0000259" key="2">
    <source>
        <dbReference type="Pfam" id="PF13439"/>
    </source>
</evidence>
<dbReference type="Pfam" id="PF13439">
    <property type="entry name" value="Glyco_transf_4"/>
    <property type="match status" value="1"/>
</dbReference>
<sequence length="387" mass="44143">MNILFLMKCYAVGGIEVVTATLASCFARHGHKVVIATFEAPEALTVARTDDSVKIYTLWDYKCTNQNIVALRNLLIEHQIQVVINQWGLPLVSCRVLNKAKKGLKVKTIAVYHNQVDTNARIKNVEIALEGCVKPLKRSLLKLKKAAFKFVTSRSMAYVYHHTDIYQVLSPSYIPLFSKFTGINHPNHLMVQTNPVTLESSDFSYSFDKKEKEIIYMGRIDYNQKRVYRVIDTWAKLEAQFPDWRLTIVGDGVERKNVEQQVADYGLQHVTFEGFQQPKPYYERASILLLTSEYEGFPLVLAESMSFGVIPVVYNSYSAVGDIINDGENGLVIPYHKDGYRTDEAANLLSNLMNDAAKREVMALTAIEKSKEYSVERIYEQWLETLK</sequence>
<dbReference type="Pfam" id="PF00534">
    <property type="entry name" value="Glycos_transf_1"/>
    <property type="match status" value="1"/>
</dbReference>
<dbReference type="InterPro" id="IPR028098">
    <property type="entry name" value="Glyco_trans_4-like_N"/>
</dbReference>
<feature type="domain" description="Glycosyl transferase family 1" evidence="1">
    <location>
        <begin position="202"/>
        <end position="363"/>
    </location>
</feature>
<dbReference type="AlphaFoldDB" id="A0A6G1U078"/>
<dbReference type="Gene3D" id="3.40.50.2000">
    <property type="entry name" value="Glycogen Phosphorylase B"/>
    <property type="match status" value="2"/>
</dbReference>
<gene>
    <name evidence="3" type="ORF">F7D73_08295</name>
</gene>
<dbReference type="Proteomes" id="UP000480425">
    <property type="component" value="Unassembled WGS sequence"/>
</dbReference>
<accession>A0A6G1U078</accession>
<dbReference type="SUPFAM" id="SSF53756">
    <property type="entry name" value="UDP-Glycosyltransferase/glycogen phosphorylase"/>
    <property type="match status" value="1"/>
</dbReference>
<feature type="domain" description="Glycosyltransferase subfamily 4-like N-terminal" evidence="2">
    <location>
        <begin position="12"/>
        <end position="155"/>
    </location>
</feature>
<evidence type="ECO:0000313" key="4">
    <source>
        <dbReference type="Proteomes" id="UP000480425"/>
    </source>
</evidence>
<comment type="caution">
    <text evidence="3">The sequence shown here is derived from an EMBL/GenBank/DDBJ whole genome shotgun (WGS) entry which is preliminary data.</text>
</comment>
<organism evidence="3 4">
    <name type="scientific">Segatella copri</name>
    <dbReference type="NCBI Taxonomy" id="165179"/>
    <lineage>
        <taxon>Bacteria</taxon>
        <taxon>Pseudomonadati</taxon>
        <taxon>Bacteroidota</taxon>
        <taxon>Bacteroidia</taxon>
        <taxon>Bacteroidales</taxon>
        <taxon>Prevotellaceae</taxon>
        <taxon>Segatella</taxon>
    </lineage>
</organism>
<dbReference type="InterPro" id="IPR001296">
    <property type="entry name" value="Glyco_trans_1"/>
</dbReference>
<dbReference type="PANTHER" id="PTHR12526">
    <property type="entry name" value="GLYCOSYLTRANSFERASE"/>
    <property type="match status" value="1"/>
</dbReference>
<evidence type="ECO:0000313" key="3">
    <source>
        <dbReference type="EMBL" id="MQN80952.1"/>
    </source>
</evidence>
<name>A0A6G1U078_9BACT</name>
<dbReference type="OrthoDB" id="9811239at2"/>
<dbReference type="EMBL" id="VZCB01000063">
    <property type="protein sequence ID" value="MQN80952.1"/>
    <property type="molecule type" value="Genomic_DNA"/>
</dbReference>
<proteinExistence type="predicted"/>
<evidence type="ECO:0000259" key="1">
    <source>
        <dbReference type="Pfam" id="PF00534"/>
    </source>
</evidence>
<keyword evidence="3" id="KW-0808">Transferase</keyword>
<protein>
    <submittedName>
        <fullName evidence="3">Glycosyltransferase family 4 protein</fullName>
    </submittedName>
</protein>
<reference evidence="3 4" key="1">
    <citation type="submission" date="2019-09" db="EMBL/GenBank/DDBJ databases">
        <title>Distinct polysaccharide growth profiles of human intestinal Prevotella copri isolates.</title>
        <authorList>
            <person name="Fehlner-Peach H."/>
            <person name="Magnabosco C."/>
            <person name="Raghavan V."/>
            <person name="Scher J.U."/>
            <person name="Tett A."/>
            <person name="Cox L.M."/>
            <person name="Gottsegen C."/>
            <person name="Watters A."/>
            <person name="Wiltshire- Gordon J.D."/>
            <person name="Segata N."/>
            <person name="Bonneau R."/>
            <person name="Littman D.R."/>
        </authorList>
    </citation>
    <scope>NUCLEOTIDE SEQUENCE [LARGE SCALE GENOMIC DNA]</scope>
    <source>
        <strain evidence="4">iA622</strain>
    </source>
</reference>